<dbReference type="InterPro" id="IPR004036">
    <property type="entry name" value="Endonuclease-III-like_CS2"/>
</dbReference>
<evidence type="ECO:0000256" key="6">
    <source>
        <dbReference type="ARBA" id="ARBA00022023"/>
    </source>
</evidence>
<protein>
    <recommendedName>
        <fullName evidence="6">Adenine DNA glycosylase</fullName>
        <ecNumber evidence="5">3.2.2.31</ecNumber>
    </recommendedName>
</protein>
<keyword evidence="12" id="KW-0411">Iron-sulfur</keyword>
<evidence type="ECO:0000259" key="15">
    <source>
        <dbReference type="SMART" id="SM00478"/>
    </source>
</evidence>
<dbReference type="InterPro" id="IPR000445">
    <property type="entry name" value="HhH_motif"/>
</dbReference>
<dbReference type="GO" id="GO:0051539">
    <property type="term" value="F:4 iron, 4 sulfur cluster binding"/>
    <property type="evidence" value="ECO:0007669"/>
    <property type="project" value="UniProtKB-KW"/>
</dbReference>
<evidence type="ECO:0000256" key="8">
    <source>
        <dbReference type="ARBA" id="ARBA00022723"/>
    </source>
</evidence>
<evidence type="ECO:0000256" key="14">
    <source>
        <dbReference type="ARBA" id="ARBA00023295"/>
    </source>
</evidence>
<proteinExistence type="inferred from homology"/>
<dbReference type="CDD" id="cd00056">
    <property type="entry name" value="ENDO3c"/>
    <property type="match status" value="1"/>
</dbReference>
<dbReference type="Proteomes" id="UP000253426">
    <property type="component" value="Unassembled WGS sequence"/>
</dbReference>
<evidence type="ECO:0000256" key="3">
    <source>
        <dbReference type="ARBA" id="ARBA00002933"/>
    </source>
</evidence>
<dbReference type="Gene3D" id="1.10.1670.10">
    <property type="entry name" value="Helix-hairpin-Helix base-excision DNA repair enzymes (C-terminal)"/>
    <property type="match status" value="1"/>
</dbReference>
<evidence type="ECO:0000256" key="12">
    <source>
        <dbReference type="ARBA" id="ARBA00023014"/>
    </source>
</evidence>
<comment type="similarity">
    <text evidence="4">Belongs to the Nth/MutY family.</text>
</comment>
<dbReference type="InterPro" id="IPR003265">
    <property type="entry name" value="HhH-GPD_domain"/>
</dbReference>
<dbReference type="InterPro" id="IPR044298">
    <property type="entry name" value="MIG/MutY"/>
</dbReference>
<dbReference type="SMART" id="SM00478">
    <property type="entry name" value="ENDO3c"/>
    <property type="match status" value="1"/>
</dbReference>
<evidence type="ECO:0000256" key="2">
    <source>
        <dbReference type="ARBA" id="ARBA00001966"/>
    </source>
</evidence>
<keyword evidence="11" id="KW-0408">Iron</keyword>
<keyword evidence="8" id="KW-0479">Metal-binding</keyword>
<dbReference type="GO" id="GO:0006298">
    <property type="term" value="P:mismatch repair"/>
    <property type="evidence" value="ECO:0007669"/>
    <property type="project" value="TreeGrafter"/>
</dbReference>
<evidence type="ECO:0000313" key="17">
    <source>
        <dbReference type="Proteomes" id="UP000253426"/>
    </source>
</evidence>
<keyword evidence="10" id="KW-0378">Hydrolase</keyword>
<comment type="function">
    <text evidence="3">Adenine glycosylase active on G-A mispairs. MutY also corrects error-prone DNA synthesis past GO lesions which are due to the oxidatively damaged form of guanine: 7,8-dihydro-8-oxoguanine (8-oxo-dGTP).</text>
</comment>
<feature type="domain" description="HhH-GPD" evidence="15">
    <location>
        <begin position="45"/>
        <end position="199"/>
    </location>
</feature>
<dbReference type="GO" id="GO:0032357">
    <property type="term" value="F:oxidized purine DNA binding"/>
    <property type="evidence" value="ECO:0007669"/>
    <property type="project" value="TreeGrafter"/>
</dbReference>
<dbReference type="RefSeq" id="WP_170157169.1">
    <property type="nucleotide sequence ID" value="NZ_QNRR01000005.1"/>
</dbReference>
<dbReference type="SUPFAM" id="SSF48150">
    <property type="entry name" value="DNA-glycosylase"/>
    <property type="match status" value="1"/>
</dbReference>
<dbReference type="SUPFAM" id="SSF55811">
    <property type="entry name" value="Nudix"/>
    <property type="match status" value="1"/>
</dbReference>
<dbReference type="GO" id="GO:0034039">
    <property type="term" value="F:8-oxo-7,8-dihydroguanine DNA N-glycosylase activity"/>
    <property type="evidence" value="ECO:0007669"/>
    <property type="project" value="TreeGrafter"/>
</dbReference>
<evidence type="ECO:0000256" key="5">
    <source>
        <dbReference type="ARBA" id="ARBA00012045"/>
    </source>
</evidence>
<dbReference type="InterPro" id="IPR011257">
    <property type="entry name" value="DNA_glycosylase"/>
</dbReference>
<dbReference type="Pfam" id="PF00730">
    <property type="entry name" value="HhH-GPD"/>
    <property type="match status" value="1"/>
</dbReference>
<dbReference type="FunFam" id="1.10.340.30:FF:000002">
    <property type="entry name" value="Adenine DNA glycosylase"/>
    <property type="match status" value="1"/>
</dbReference>
<organism evidence="16 17">
    <name type="scientific">Roseimicrobium gellanilyticum</name>
    <dbReference type="NCBI Taxonomy" id="748857"/>
    <lineage>
        <taxon>Bacteria</taxon>
        <taxon>Pseudomonadati</taxon>
        <taxon>Verrucomicrobiota</taxon>
        <taxon>Verrucomicrobiia</taxon>
        <taxon>Verrucomicrobiales</taxon>
        <taxon>Verrucomicrobiaceae</taxon>
        <taxon>Roseimicrobium</taxon>
    </lineage>
</organism>
<gene>
    <name evidence="16" type="ORF">DES53_105301</name>
</gene>
<evidence type="ECO:0000256" key="4">
    <source>
        <dbReference type="ARBA" id="ARBA00008343"/>
    </source>
</evidence>
<evidence type="ECO:0000256" key="10">
    <source>
        <dbReference type="ARBA" id="ARBA00022801"/>
    </source>
</evidence>
<sequence length="347" mass="38894">MPKQSPLQHPEAFAQALGAWFAANAKDYPWRRTTDPYAILVSEMMLQQTQIPTVLGKGYYTRWMERFPDVRTLAKAEEAEVLRTWEGLGYYRRARFLQQMARTVMERHGGVFPKTLEEIHALPGVGRYTAGAVMSFAHDQAAPIVDGNVARVLARLCNDATPVDSTEGQTKLWERAELLVKASPSARTHNSALMELGQTVCRVSSPTCGQCPVQKYCLAEEPTSLPVKGARASATEVTERVFFHRTEEGVLLQQETGARRTGLWKLPALPECEKLPGVLHKSRYTITRYRVTLWVHEAPVEKKRPALEESASVRVISHDDLPDLPMPSPYRRALNALLGDNAFQLEA</sequence>
<dbReference type="EC" id="3.2.2.31" evidence="5"/>
<evidence type="ECO:0000256" key="1">
    <source>
        <dbReference type="ARBA" id="ARBA00000843"/>
    </source>
</evidence>
<keyword evidence="14" id="KW-0326">Glycosidase</keyword>
<dbReference type="PROSITE" id="PS01155">
    <property type="entry name" value="ENDONUCLEASE_III_2"/>
    <property type="match status" value="1"/>
</dbReference>
<dbReference type="Pfam" id="PF00633">
    <property type="entry name" value="HHH"/>
    <property type="match status" value="1"/>
</dbReference>
<dbReference type="AlphaFoldDB" id="A0A366HNK7"/>
<dbReference type="InterPro" id="IPR015797">
    <property type="entry name" value="NUDIX_hydrolase-like_dom_sf"/>
</dbReference>
<comment type="cofactor">
    <cofactor evidence="2">
        <name>[4Fe-4S] cluster</name>
        <dbReference type="ChEBI" id="CHEBI:49883"/>
    </cofactor>
</comment>
<dbReference type="GO" id="GO:0000701">
    <property type="term" value="F:purine-specific mismatch base pair DNA N-glycosylase activity"/>
    <property type="evidence" value="ECO:0007669"/>
    <property type="project" value="UniProtKB-EC"/>
</dbReference>
<comment type="caution">
    <text evidence="16">The sequence shown here is derived from an EMBL/GenBank/DDBJ whole genome shotgun (WGS) entry which is preliminary data.</text>
</comment>
<dbReference type="PANTHER" id="PTHR42944">
    <property type="entry name" value="ADENINE DNA GLYCOSYLASE"/>
    <property type="match status" value="1"/>
</dbReference>
<dbReference type="GO" id="GO:0035485">
    <property type="term" value="F:adenine/guanine mispair binding"/>
    <property type="evidence" value="ECO:0007669"/>
    <property type="project" value="TreeGrafter"/>
</dbReference>
<accession>A0A366HNK7</accession>
<keyword evidence="7" id="KW-0004">4Fe-4S</keyword>
<reference evidence="16 17" key="1">
    <citation type="submission" date="2018-06" db="EMBL/GenBank/DDBJ databases">
        <title>Genomic Encyclopedia of Type Strains, Phase IV (KMG-IV): sequencing the most valuable type-strain genomes for metagenomic binning, comparative biology and taxonomic classification.</title>
        <authorList>
            <person name="Goeker M."/>
        </authorList>
    </citation>
    <scope>NUCLEOTIDE SEQUENCE [LARGE SCALE GENOMIC DNA]</scope>
    <source>
        <strain evidence="16 17">DSM 25532</strain>
    </source>
</reference>
<dbReference type="InterPro" id="IPR023170">
    <property type="entry name" value="HhH_base_excis_C"/>
</dbReference>
<keyword evidence="17" id="KW-1185">Reference proteome</keyword>
<evidence type="ECO:0000256" key="9">
    <source>
        <dbReference type="ARBA" id="ARBA00022763"/>
    </source>
</evidence>
<dbReference type="Gene3D" id="1.10.340.30">
    <property type="entry name" value="Hypothetical protein, domain 2"/>
    <property type="match status" value="1"/>
</dbReference>
<dbReference type="EMBL" id="QNRR01000005">
    <property type="protein sequence ID" value="RBP43902.1"/>
    <property type="molecule type" value="Genomic_DNA"/>
</dbReference>
<dbReference type="GO" id="GO:0006284">
    <property type="term" value="P:base-excision repair"/>
    <property type="evidence" value="ECO:0007669"/>
    <property type="project" value="InterPro"/>
</dbReference>
<dbReference type="GO" id="GO:0046872">
    <property type="term" value="F:metal ion binding"/>
    <property type="evidence" value="ECO:0007669"/>
    <property type="project" value="UniProtKB-KW"/>
</dbReference>
<evidence type="ECO:0000256" key="13">
    <source>
        <dbReference type="ARBA" id="ARBA00023204"/>
    </source>
</evidence>
<name>A0A366HNK7_9BACT</name>
<keyword evidence="9" id="KW-0227">DNA damage</keyword>
<evidence type="ECO:0000256" key="7">
    <source>
        <dbReference type="ARBA" id="ARBA00022485"/>
    </source>
</evidence>
<evidence type="ECO:0000313" key="16">
    <source>
        <dbReference type="EMBL" id="RBP43902.1"/>
    </source>
</evidence>
<comment type="catalytic activity">
    <reaction evidence="1">
        <text>Hydrolyzes free adenine bases from 7,8-dihydro-8-oxoguanine:adenine mismatched double-stranded DNA, leaving an apurinic site.</text>
        <dbReference type="EC" id="3.2.2.31"/>
    </reaction>
</comment>
<evidence type="ECO:0000256" key="11">
    <source>
        <dbReference type="ARBA" id="ARBA00023004"/>
    </source>
</evidence>
<keyword evidence="13" id="KW-0234">DNA repair</keyword>
<dbReference type="PANTHER" id="PTHR42944:SF1">
    <property type="entry name" value="ADENINE DNA GLYCOSYLASE"/>
    <property type="match status" value="1"/>
</dbReference>